<dbReference type="InterPro" id="IPR036271">
    <property type="entry name" value="Tet_transcr_reg_TetR-rel_C_sf"/>
</dbReference>
<dbReference type="InterPro" id="IPR009057">
    <property type="entry name" value="Homeodomain-like_sf"/>
</dbReference>
<dbReference type="GO" id="GO:0003677">
    <property type="term" value="F:DNA binding"/>
    <property type="evidence" value="ECO:0007669"/>
    <property type="project" value="UniProtKB-UniRule"/>
</dbReference>
<organism evidence="4 5">
    <name type="scientific">Faecalibacter rhinopitheci</name>
    <dbReference type="NCBI Taxonomy" id="2779678"/>
    <lineage>
        <taxon>Bacteria</taxon>
        <taxon>Pseudomonadati</taxon>
        <taxon>Bacteroidota</taxon>
        <taxon>Flavobacteriia</taxon>
        <taxon>Flavobacteriales</taxon>
        <taxon>Weeksellaceae</taxon>
        <taxon>Faecalibacter</taxon>
    </lineage>
</organism>
<dbReference type="Pfam" id="PF00440">
    <property type="entry name" value="TetR_N"/>
    <property type="match status" value="1"/>
</dbReference>
<evidence type="ECO:0000256" key="1">
    <source>
        <dbReference type="ARBA" id="ARBA00023125"/>
    </source>
</evidence>
<accession>A0A8J7FP12</accession>
<dbReference type="SUPFAM" id="SSF46689">
    <property type="entry name" value="Homeodomain-like"/>
    <property type="match status" value="1"/>
</dbReference>
<evidence type="ECO:0000256" key="2">
    <source>
        <dbReference type="PROSITE-ProRule" id="PRU00335"/>
    </source>
</evidence>
<dbReference type="InterPro" id="IPR023772">
    <property type="entry name" value="DNA-bd_HTH_TetR-type_CS"/>
</dbReference>
<dbReference type="PANTHER" id="PTHR43479">
    <property type="entry name" value="ACREF/ENVCD OPERON REPRESSOR-RELATED"/>
    <property type="match status" value="1"/>
</dbReference>
<dbReference type="PROSITE" id="PS50977">
    <property type="entry name" value="HTH_TETR_2"/>
    <property type="match status" value="1"/>
</dbReference>
<keyword evidence="5" id="KW-1185">Reference proteome</keyword>
<dbReference type="PROSITE" id="PS01081">
    <property type="entry name" value="HTH_TETR_1"/>
    <property type="match status" value="1"/>
</dbReference>
<reference evidence="4" key="1">
    <citation type="submission" date="2020-10" db="EMBL/GenBank/DDBJ databases">
        <authorList>
            <person name="Lu T."/>
            <person name="Wang Q."/>
            <person name="Han X."/>
        </authorList>
    </citation>
    <scope>NUCLEOTIDE SEQUENCE</scope>
    <source>
        <strain evidence="4">WQ 117</strain>
    </source>
</reference>
<dbReference type="InterPro" id="IPR001647">
    <property type="entry name" value="HTH_TetR"/>
</dbReference>
<feature type="domain" description="HTH tetR-type" evidence="3">
    <location>
        <begin position="6"/>
        <end position="66"/>
    </location>
</feature>
<dbReference type="PANTHER" id="PTHR43479:SF11">
    <property type="entry name" value="ACREF_ENVCD OPERON REPRESSOR-RELATED"/>
    <property type="match status" value="1"/>
</dbReference>
<dbReference type="InterPro" id="IPR041474">
    <property type="entry name" value="NicS_C"/>
</dbReference>
<dbReference type="AlphaFoldDB" id="A0A8J7FP12"/>
<dbReference type="Pfam" id="PF17938">
    <property type="entry name" value="TetR_C_29"/>
    <property type="match status" value="1"/>
</dbReference>
<comment type="caution">
    <text evidence="4">The sequence shown here is derived from an EMBL/GenBank/DDBJ whole genome shotgun (WGS) entry which is preliminary data.</text>
</comment>
<protein>
    <submittedName>
        <fullName evidence="4">TetR/AcrR family transcriptional regulator</fullName>
    </submittedName>
</protein>
<dbReference type="RefSeq" id="WP_194182183.1">
    <property type="nucleotide sequence ID" value="NZ_JADGIK010000002.1"/>
</dbReference>
<dbReference type="InterPro" id="IPR050624">
    <property type="entry name" value="HTH-type_Tx_Regulator"/>
</dbReference>
<name>A0A8J7FP12_9FLAO</name>
<feature type="DNA-binding region" description="H-T-H motif" evidence="2">
    <location>
        <begin position="29"/>
        <end position="48"/>
    </location>
</feature>
<gene>
    <name evidence="4" type="ORF">IM532_04170</name>
</gene>
<dbReference type="EMBL" id="JADGIK010000002">
    <property type="protein sequence ID" value="MBF0596654.1"/>
    <property type="molecule type" value="Genomic_DNA"/>
</dbReference>
<dbReference type="SUPFAM" id="SSF48498">
    <property type="entry name" value="Tetracyclin repressor-like, C-terminal domain"/>
    <property type="match status" value="1"/>
</dbReference>
<dbReference type="PRINTS" id="PR00455">
    <property type="entry name" value="HTHTETR"/>
</dbReference>
<evidence type="ECO:0000313" key="4">
    <source>
        <dbReference type="EMBL" id="MBF0596654.1"/>
    </source>
</evidence>
<keyword evidence="1 2" id="KW-0238">DNA-binding</keyword>
<dbReference type="Gene3D" id="1.10.357.10">
    <property type="entry name" value="Tetracycline Repressor, domain 2"/>
    <property type="match status" value="1"/>
</dbReference>
<sequence>MELNFNEKQIEILQKAEEIFCNKGIDGTSVRDLAKAAGINIAMVSYYFGSKQKLVEALFVWRLYNINLELKKTINNEELNPYEKLLHFLDTYMQRIMSNHAFHRIMVREYSKNDSFIFIDKVINDLKISNLQFINTAIEEGYDQQLFLRKVPAEAIVMSIIGPISYIILNEKTYMPLWNVDNFKDYKETIINKYFPYLLDALKAILQYNEK</sequence>
<proteinExistence type="predicted"/>
<evidence type="ECO:0000259" key="3">
    <source>
        <dbReference type="PROSITE" id="PS50977"/>
    </source>
</evidence>
<evidence type="ECO:0000313" key="5">
    <source>
        <dbReference type="Proteomes" id="UP000608754"/>
    </source>
</evidence>
<dbReference type="Proteomes" id="UP000608754">
    <property type="component" value="Unassembled WGS sequence"/>
</dbReference>